<comment type="caution">
    <text evidence="4">The sequence shown here is derived from an EMBL/GenBank/DDBJ whole genome shotgun (WGS) entry which is preliminary data.</text>
</comment>
<reference evidence="4" key="1">
    <citation type="submission" date="2022-11" db="EMBL/GenBank/DDBJ databases">
        <title>Corynebacterium sp. isolated from Penguins.</title>
        <authorList>
            <person name="Sedlar K."/>
            <person name="Svec P."/>
        </authorList>
    </citation>
    <scope>NUCLEOTIDE SEQUENCE</scope>
    <source>
        <strain evidence="4">P7374</strain>
    </source>
</reference>
<proteinExistence type="predicted"/>
<keyword evidence="1" id="KW-0175">Coiled coil</keyword>
<name>A0A9Q4GHF2_9CORY</name>
<evidence type="ECO:0008006" key="6">
    <source>
        <dbReference type="Google" id="ProtNLM"/>
    </source>
</evidence>
<feature type="coiled-coil region" evidence="1">
    <location>
        <begin position="70"/>
        <end position="134"/>
    </location>
</feature>
<evidence type="ECO:0000313" key="5">
    <source>
        <dbReference type="Proteomes" id="UP001071478"/>
    </source>
</evidence>
<dbReference type="RefSeq" id="WP_248166999.1">
    <property type="nucleotide sequence ID" value="NZ_JALNJA010000001.1"/>
</dbReference>
<dbReference type="InterPro" id="IPR056003">
    <property type="entry name" value="CT398_CC_hairpin"/>
</dbReference>
<evidence type="ECO:0000313" key="4">
    <source>
        <dbReference type="EMBL" id="MCX7467328.1"/>
    </source>
</evidence>
<dbReference type="AlphaFoldDB" id="A0A9Q4GHF2"/>
<evidence type="ECO:0000259" key="2">
    <source>
        <dbReference type="Pfam" id="PF02591"/>
    </source>
</evidence>
<gene>
    <name evidence="4" type="ORF">OS129_00330</name>
</gene>
<organism evidence="4 5">
    <name type="scientific">Corynebacterium pygosceleis</name>
    <dbReference type="NCBI Taxonomy" id="2800406"/>
    <lineage>
        <taxon>Bacteria</taxon>
        <taxon>Bacillati</taxon>
        <taxon>Actinomycetota</taxon>
        <taxon>Actinomycetes</taxon>
        <taxon>Mycobacteriales</taxon>
        <taxon>Corynebacteriaceae</taxon>
        <taxon>Corynebacterium</taxon>
    </lineage>
</organism>
<dbReference type="EMBL" id="JAPMKU010000001">
    <property type="protein sequence ID" value="MCX7467328.1"/>
    <property type="molecule type" value="Genomic_DNA"/>
</dbReference>
<feature type="domain" description="C4-type zinc ribbon" evidence="2">
    <location>
        <begin position="217"/>
        <end position="251"/>
    </location>
</feature>
<feature type="domain" description="CT398-like coiled coil hairpin" evidence="3">
    <location>
        <begin position="28"/>
        <end position="202"/>
    </location>
</feature>
<sequence>MIRRTDRRTESTTVKLAPDHQRLLLELADTDAALVADRAEPILDELKELDALIAERAKLRDGAAVSKMGVEDLRRDLVRLDNDLAKLERRQKADLDGLGAATDREDRRDLEHDLASTRRRIREVTGERESMRRRIEATDLNHDTDGALFDEIEERIAAATRARDAALHGRESVYTDLRTKREDLRRQLAETVPGALDAYDEQHGSFGVGAARFKGNSCTACYLVLPAAGISGIRSTPEDRVPRCPECGTWLIRG</sequence>
<evidence type="ECO:0000256" key="1">
    <source>
        <dbReference type="SAM" id="Coils"/>
    </source>
</evidence>
<evidence type="ECO:0000259" key="3">
    <source>
        <dbReference type="Pfam" id="PF24481"/>
    </source>
</evidence>
<dbReference type="Pfam" id="PF24481">
    <property type="entry name" value="CT398_CC"/>
    <property type="match status" value="1"/>
</dbReference>
<dbReference type="Pfam" id="PF02591">
    <property type="entry name" value="Zn_ribbon_9"/>
    <property type="match status" value="1"/>
</dbReference>
<protein>
    <recommendedName>
        <fullName evidence="6">C4-type zinc ribbon domain-containing protein</fullName>
    </recommendedName>
</protein>
<accession>A0A9Q4GHF2</accession>
<dbReference type="Proteomes" id="UP001071478">
    <property type="component" value="Unassembled WGS sequence"/>
</dbReference>
<dbReference type="InterPro" id="IPR003743">
    <property type="entry name" value="Zf-RING_7"/>
</dbReference>
<dbReference type="Gene3D" id="1.10.287.1490">
    <property type="match status" value="1"/>
</dbReference>